<organism evidence="4 5">
    <name type="scientific">Piscinibacter terrae</name>
    <dbReference type="NCBI Taxonomy" id="2496871"/>
    <lineage>
        <taxon>Bacteria</taxon>
        <taxon>Pseudomonadati</taxon>
        <taxon>Pseudomonadota</taxon>
        <taxon>Betaproteobacteria</taxon>
        <taxon>Burkholderiales</taxon>
        <taxon>Sphaerotilaceae</taxon>
        <taxon>Piscinibacter</taxon>
    </lineage>
</organism>
<feature type="region of interest" description="Disordered" evidence="1">
    <location>
        <begin position="244"/>
        <end position="264"/>
    </location>
</feature>
<evidence type="ECO:0000313" key="4">
    <source>
        <dbReference type="EMBL" id="RQP24101.1"/>
    </source>
</evidence>
<dbReference type="Gene3D" id="2.60.120.1440">
    <property type="match status" value="1"/>
</dbReference>
<dbReference type="Proteomes" id="UP000267464">
    <property type="component" value="Unassembled WGS sequence"/>
</dbReference>
<protein>
    <recommendedName>
        <fullName evidence="3">FecR protein domain-containing protein</fullName>
    </recommendedName>
</protein>
<evidence type="ECO:0000256" key="1">
    <source>
        <dbReference type="SAM" id="MobiDB-lite"/>
    </source>
</evidence>
<evidence type="ECO:0000259" key="3">
    <source>
        <dbReference type="Pfam" id="PF04773"/>
    </source>
</evidence>
<dbReference type="Pfam" id="PF04773">
    <property type="entry name" value="FecR"/>
    <property type="match status" value="1"/>
</dbReference>
<dbReference type="EMBL" id="QUSW01000003">
    <property type="protein sequence ID" value="RQP24101.1"/>
    <property type="molecule type" value="Genomic_DNA"/>
</dbReference>
<keyword evidence="5" id="KW-1185">Reference proteome</keyword>
<dbReference type="InterPro" id="IPR006860">
    <property type="entry name" value="FecR"/>
</dbReference>
<feature type="chain" id="PRO_5018224471" description="FecR protein domain-containing protein" evidence="2">
    <location>
        <begin position="23"/>
        <end position="347"/>
    </location>
</feature>
<dbReference type="PROSITE" id="PS51257">
    <property type="entry name" value="PROKAR_LIPOPROTEIN"/>
    <property type="match status" value="1"/>
</dbReference>
<dbReference type="InterPro" id="IPR013783">
    <property type="entry name" value="Ig-like_fold"/>
</dbReference>
<evidence type="ECO:0000256" key="2">
    <source>
        <dbReference type="SAM" id="SignalP"/>
    </source>
</evidence>
<dbReference type="AlphaFoldDB" id="A0A3N7HTB6"/>
<accession>A0A3N7HTB6</accession>
<reference evidence="4 5" key="2">
    <citation type="submission" date="2018-12" db="EMBL/GenBank/DDBJ databases">
        <title>Rhizobacter gummiphilus sp. nov., a rubber-degrading bacterium isolated from the soil of a botanical garden in Japan.</title>
        <authorList>
            <person name="Shunsuke S.S."/>
        </authorList>
    </citation>
    <scope>NUCLEOTIDE SEQUENCE [LARGE SCALE GENOMIC DNA]</scope>
    <source>
        <strain evidence="4 5">S-16</strain>
    </source>
</reference>
<keyword evidence="2" id="KW-0732">Signal</keyword>
<proteinExistence type="predicted"/>
<dbReference type="RefSeq" id="WP_124540549.1">
    <property type="nucleotide sequence ID" value="NZ_QUSW01000003.1"/>
</dbReference>
<feature type="domain" description="FecR protein" evidence="3">
    <location>
        <begin position="78"/>
        <end position="160"/>
    </location>
</feature>
<dbReference type="PANTHER" id="PTHR38731:SF1">
    <property type="entry name" value="FECR PROTEIN DOMAIN-CONTAINING PROTEIN"/>
    <property type="match status" value="1"/>
</dbReference>
<dbReference type="OrthoDB" id="9813091at2"/>
<dbReference type="Gene3D" id="2.60.40.10">
    <property type="entry name" value="Immunoglobulins"/>
    <property type="match status" value="1"/>
</dbReference>
<reference evidence="4 5" key="1">
    <citation type="submission" date="2018-08" db="EMBL/GenBank/DDBJ databases">
        <authorList>
            <person name="Khan S.A."/>
            <person name="Jeon C.O."/>
            <person name="Chun B.H."/>
            <person name="Jeong S.E."/>
        </authorList>
    </citation>
    <scope>NUCLEOTIDE SEQUENCE [LARGE SCALE GENOMIC DNA]</scope>
    <source>
        <strain evidence="4 5">S-16</strain>
    </source>
</reference>
<dbReference type="PANTHER" id="PTHR38731">
    <property type="entry name" value="LIPL45-RELATED LIPOPROTEIN-RELATED"/>
    <property type="match status" value="1"/>
</dbReference>
<comment type="caution">
    <text evidence="4">The sequence shown here is derived from an EMBL/GenBank/DDBJ whole genome shotgun (WGS) entry which is preliminary data.</text>
</comment>
<sequence length="347" mass="36416">MNAGSWRWMRAVLALLCGLALAGCGSAPTRPREITLAGIVVDGTRVARPDEGGLVQVNRNGAWLDAKASAVLQEGDWISTGPNAYALIRYPSGSEIYMRPNTRGRIGSFSEMVGEVFAKIRGLFAVQTTFVKAGAEGTAYSVRANQSGEYAVVVLDGTVRLSSLSNAWPSVALGPGTMASGRPQVPPRPTSVPAYEIERTHAWVDRMEKLLPAPASQASSSDVGKALAVAGLIAIIAASQSSSDDLKAPTDLTPPGTAREPARPGYCGGLTLSWKPVSGAREYQVTVEQLGTARIASAPAPIVRTASTSSLAFPARAYGMYRWHVEARDGHGKSGPASEPAHLYCPG</sequence>
<evidence type="ECO:0000313" key="5">
    <source>
        <dbReference type="Proteomes" id="UP000267464"/>
    </source>
</evidence>
<name>A0A3N7HTB6_9BURK</name>
<feature type="signal peptide" evidence="2">
    <location>
        <begin position="1"/>
        <end position="22"/>
    </location>
</feature>
<gene>
    <name evidence="4" type="ORF">DZC73_12275</name>
</gene>